<keyword evidence="6" id="KW-0598">Phosphotransferase system</keyword>
<dbReference type="Gene3D" id="3.30.1360.60">
    <property type="entry name" value="Glucose permease domain IIB"/>
    <property type="match status" value="1"/>
</dbReference>
<dbReference type="PANTHER" id="PTHR30009:SF20">
    <property type="entry name" value="PTS SYSTEM GLUCOSE-SPECIFIC EIICB COMPONENT-RELATED"/>
    <property type="match status" value="1"/>
</dbReference>
<keyword evidence="2" id="KW-0813">Transport</keyword>
<feature type="domain" description="PTS EIIB type-1" evidence="13">
    <location>
        <begin position="447"/>
        <end position="523"/>
    </location>
</feature>
<gene>
    <name evidence="15" type="ORF">SAMN05421791_10947</name>
</gene>
<dbReference type="Pfam" id="PF02378">
    <property type="entry name" value="PTS_EIIC"/>
    <property type="match status" value="1"/>
</dbReference>
<dbReference type="InterPro" id="IPR001996">
    <property type="entry name" value="PTS_IIB_1"/>
</dbReference>
<dbReference type="NCBIfam" id="NF007509">
    <property type="entry name" value="PRK10110.1"/>
    <property type="match status" value="1"/>
</dbReference>
<evidence type="ECO:0000256" key="2">
    <source>
        <dbReference type="ARBA" id="ARBA00022448"/>
    </source>
</evidence>
<evidence type="ECO:0000256" key="12">
    <source>
        <dbReference type="SAM" id="Phobius"/>
    </source>
</evidence>
<evidence type="ECO:0000256" key="3">
    <source>
        <dbReference type="ARBA" id="ARBA00022475"/>
    </source>
</evidence>
<keyword evidence="5" id="KW-0808">Transferase</keyword>
<dbReference type="CDD" id="cd00212">
    <property type="entry name" value="PTS_IIB_glc"/>
    <property type="match status" value="1"/>
</dbReference>
<keyword evidence="4" id="KW-0762">Sugar transport</keyword>
<evidence type="ECO:0000256" key="6">
    <source>
        <dbReference type="ARBA" id="ARBA00022683"/>
    </source>
</evidence>
<feature type="domain" description="PTS EIIC type-1" evidence="14">
    <location>
        <begin position="8"/>
        <end position="426"/>
    </location>
</feature>
<evidence type="ECO:0000313" key="15">
    <source>
        <dbReference type="EMBL" id="SDG45261.1"/>
    </source>
</evidence>
<dbReference type="NCBIfam" id="TIGR00826">
    <property type="entry name" value="EIIB_glc"/>
    <property type="match status" value="1"/>
</dbReference>
<dbReference type="SUPFAM" id="SSF55604">
    <property type="entry name" value="Glucose permease domain IIB"/>
    <property type="match status" value="1"/>
</dbReference>
<feature type="transmembrane region" description="Helical" evidence="12">
    <location>
        <begin position="205"/>
        <end position="224"/>
    </location>
</feature>
<dbReference type="RefSeq" id="WP_090290293.1">
    <property type="nucleotide sequence ID" value="NZ_FNCK01000009.1"/>
</dbReference>
<evidence type="ECO:0000256" key="10">
    <source>
        <dbReference type="ARBA" id="ARBA00023136"/>
    </source>
</evidence>
<dbReference type="STRING" id="120956.SAMN05421791_10947"/>
<evidence type="ECO:0000256" key="5">
    <source>
        <dbReference type="ARBA" id="ARBA00022679"/>
    </source>
</evidence>
<protein>
    <submittedName>
        <fullName evidence="15">PTS system, maltose and glucose-specific IIC component</fullName>
    </submittedName>
</protein>
<dbReference type="PROSITE" id="PS01035">
    <property type="entry name" value="PTS_EIIB_TYPE_1_CYS"/>
    <property type="match status" value="1"/>
</dbReference>
<feature type="transmembrane region" description="Helical" evidence="12">
    <location>
        <begin position="320"/>
        <end position="341"/>
    </location>
</feature>
<keyword evidence="3" id="KW-1003">Cell membrane</keyword>
<dbReference type="PROSITE" id="PS51098">
    <property type="entry name" value="PTS_EIIB_TYPE_1"/>
    <property type="match status" value="1"/>
</dbReference>
<dbReference type="AlphaFoldDB" id="A0A1G7UD88"/>
<keyword evidence="10 12" id="KW-0472">Membrane</keyword>
<keyword evidence="8" id="KW-0418">Kinase</keyword>
<evidence type="ECO:0000313" key="16">
    <source>
        <dbReference type="Proteomes" id="UP000199708"/>
    </source>
</evidence>
<dbReference type="NCBIfam" id="TIGR02004">
    <property type="entry name" value="PTS-IIBC-malX"/>
    <property type="match status" value="1"/>
</dbReference>
<dbReference type="PANTHER" id="PTHR30009">
    <property type="entry name" value="CYTOCHROME C-TYPE SYNTHESIS PROTEIN AND PTS TRANSMEMBRANE COMPONENT"/>
    <property type="match status" value="1"/>
</dbReference>
<dbReference type="InterPro" id="IPR036878">
    <property type="entry name" value="Glu_permease_IIB"/>
</dbReference>
<evidence type="ECO:0000259" key="14">
    <source>
        <dbReference type="PROSITE" id="PS51103"/>
    </source>
</evidence>
<feature type="transmembrane region" description="Helical" evidence="12">
    <location>
        <begin position="292"/>
        <end position="308"/>
    </location>
</feature>
<dbReference type="InterPro" id="IPR050429">
    <property type="entry name" value="PTS_Glucose_EIICBA"/>
</dbReference>
<evidence type="ECO:0000256" key="9">
    <source>
        <dbReference type="ARBA" id="ARBA00022989"/>
    </source>
</evidence>
<keyword evidence="7 12" id="KW-0812">Transmembrane</keyword>
<dbReference type="GO" id="GO:0016301">
    <property type="term" value="F:kinase activity"/>
    <property type="evidence" value="ECO:0007669"/>
    <property type="project" value="UniProtKB-KW"/>
</dbReference>
<evidence type="ECO:0000256" key="11">
    <source>
        <dbReference type="PROSITE-ProRule" id="PRU00421"/>
    </source>
</evidence>
<organism evidence="15 16">
    <name type="scientific">Facklamia miroungae</name>
    <dbReference type="NCBI Taxonomy" id="120956"/>
    <lineage>
        <taxon>Bacteria</taxon>
        <taxon>Bacillati</taxon>
        <taxon>Bacillota</taxon>
        <taxon>Bacilli</taxon>
        <taxon>Lactobacillales</taxon>
        <taxon>Aerococcaceae</taxon>
        <taxon>Facklamia</taxon>
    </lineage>
</organism>
<dbReference type="GO" id="GO:0008982">
    <property type="term" value="F:protein-N(PI)-phosphohistidine-sugar phosphotransferase activity"/>
    <property type="evidence" value="ECO:0007669"/>
    <property type="project" value="InterPro"/>
</dbReference>
<dbReference type="FunFam" id="3.30.1360.60:FF:000001">
    <property type="entry name" value="PTS system glucose-specific IIBC component PtsG"/>
    <property type="match status" value="1"/>
</dbReference>
<dbReference type="GO" id="GO:0090564">
    <property type="term" value="F:protein-phosphocysteine-glucose phosphotransferase system transporter activity"/>
    <property type="evidence" value="ECO:0007669"/>
    <property type="project" value="TreeGrafter"/>
</dbReference>
<dbReference type="GO" id="GO:0009401">
    <property type="term" value="P:phosphoenolpyruvate-dependent sugar phosphotransferase system"/>
    <property type="evidence" value="ECO:0007669"/>
    <property type="project" value="UniProtKB-KW"/>
</dbReference>
<feature type="transmembrane region" description="Helical" evidence="12">
    <location>
        <begin position="61"/>
        <end position="88"/>
    </location>
</feature>
<dbReference type="GO" id="GO:1904659">
    <property type="term" value="P:D-glucose transmembrane transport"/>
    <property type="evidence" value="ECO:0007669"/>
    <property type="project" value="TreeGrafter"/>
</dbReference>
<dbReference type="OrthoDB" id="9764327at2"/>
<keyword evidence="9 12" id="KW-1133">Transmembrane helix</keyword>
<dbReference type="InterPro" id="IPR013013">
    <property type="entry name" value="PTS_EIIC_1"/>
</dbReference>
<evidence type="ECO:0000256" key="4">
    <source>
        <dbReference type="ARBA" id="ARBA00022597"/>
    </source>
</evidence>
<dbReference type="InterPro" id="IPR003352">
    <property type="entry name" value="PTS_EIIC"/>
</dbReference>
<dbReference type="PROSITE" id="PS51103">
    <property type="entry name" value="PTS_EIIC_TYPE_1"/>
    <property type="match status" value="1"/>
</dbReference>
<reference evidence="15 16" key="1">
    <citation type="submission" date="2016-10" db="EMBL/GenBank/DDBJ databases">
        <authorList>
            <person name="de Groot N.N."/>
        </authorList>
    </citation>
    <scope>NUCLEOTIDE SEQUENCE [LARGE SCALE GENOMIC DNA]</scope>
    <source>
        <strain evidence="15 16">ATCC BAA-466</strain>
    </source>
</reference>
<dbReference type="InterPro" id="IPR011301">
    <property type="entry name" value="PTS_Mal/Glc-sp_IIBC_component"/>
</dbReference>
<dbReference type="Pfam" id="PF00367">
    <property type="entry name" value="PTS_EIIB"/>
    <property type="match status" value="1"/>
</dbReference>
<evidence type="ECO:0000259" key="13">
    <source>
        <dbReference type="PROSITE" id="PS51098"/>
    </source>
</evidence>
<dbReference type="InterPro" id="IPR018113">
    <property type="entry name" value="PTrfase_EIIB_Cys"/>
</dbReference>
<comment type="subcellular location">
    <subcellularLocation>
        <location evidence="1">Cell membrane</location>
        <topology evidence="1">Multi-pass membrane protein</topology>
    </subcellularLocation>
</comment>
<feature type="transmembrane region" description="Helical" evidence="12">
    <location>
        <begin position="95"/>
        <end position="115"/>
    </location>
</feature>
<dbReference type="GO" id="GO:0005886">
    <property type="term" value="C:plasma membrane"/>
    <property type="evidence" value="ECO:0007669"/>
    <property type="project" value="UniProtKB-SubCell"/>
</dbReference>
<proteinExistence type="predicted"/>
<evidence type="ECO:0000256" key="7">
    <source>
        <dbReference type="ARBA" id="ARBA00022692"/>
    </source>
</evidence>
<accession>A0A1G7UD88</accession>
<feature type="active site" description="Phosphocysteine intermediate; for EIIB activity" evidence="11">
    <location>
        <position position="469"/>
    </location>
</feature>
<feature type="transmembrane region" description="Helical" evidence="12">
    <location>
        <begin position="135"/>
        <end position="158"/>
    </location>
</feature>
<evidence type="ECO:0000256" key="8">
    <source>
        <dbReference type="ARBA" id="ARBA00022777"/>
    </source>
</evidence>
<sequence>MSNHNKTGRMMEFLQGLGRTFMLPVALLAFMGLLLGLGSAFTSQATIETLPFLDNNLLQVLFRFITTIGAFAFSYLPLLFAIAIPLGLAREEKGIAAFSGVVGYIIMNISINFYLGETASLANSEMMSEAGQGMILGIQSLQMGVLGGIISGIIVWRLHTKFYKTKLPDAFAFFSGTRFVPIITSLVMAIVGLILPIFWPFFASFIQGIGKVIGSAGVFGPFLFGASERLLLPFGLHHILVAMIRFTDAGGTQIINGETISGALNIFFAQLESGLQISGEATAFLSQGKMPTFMFGLPGAALAMYHTALPENRNRVKGLLISGVVATAITGITEPLEFLFLFISPLLWIFHVIMTGAGFLAMSVLGVVIGNTDGSLFDFIIFGVLQGTQTRWWMVIFVGLIWFAIYYFFFKMIILKKDLATPGRRSPRVKGTNYTTEELNYESNNLDYNVKEMIHSLGGSENINSISNCVTRLRLSVKNSENVDSQKLEDLGALGVIKLDNNNVQVIIGTHVESLRQDIEKNL</sequence>
<feature type="transmembrane region" description="Helical" evidence="12">
    <location>
        <begin position="390"/>
        <end position="409"/>
    </location>
</feature>
<feature type="transmembrane region" description="Helical" evidence="12">
    <location>
        <begin position="179"/>
        <end position="199"/>
    </location>
</feature>
<dbReference type="Proteomes" id="UP000199708">
    <property type="component" value="Unassembled WGS sequence"/>
</dbReference>
<dbReference type="EMBL" id="FNCK01000009">
    <property type="protein sequence ID" value="SDG45261.1"/>
    <property type="molecule type" value="Genomic_DNA"/>
</dbReference>
<name>A0A1G7UD88_9LACT</name>
<keyword evidence="16" id="KW-1185">Reference proteome</keyword>
<feature type="transmembrane region" description="Helical" evidence="12">
    <location>
        <begin position="348"/>
        <end position="370"/>
    </location>
</feature>
<evidence type="ECO:0000256" key="1">
    <source>
        <dbReference type="ARBA" id="ARBA00004651"/>
    </source>
</evidence>